<feature type="region of interest" description="Disordered" evidence="1">
    <location>
        <begin position="39"/>
        <end position="78"/>
    </location>
</feature>
<dbReference type="EMBL" id="CM007384">
    <property type="protein sequence ID" value="ONK71393.1"/>
    <property type="molecule type" value="Genomic_DNA"/>
</dbReference>
<dbReference type="CDD" id="cd16331">
    <property type="entry name" value="YjgA-like"/>
    <property type="match status" value="1"/>
</dbReference>
<dbReference type="PANTHER" id="PTHR36898:SF1">
    <property type="entry name" value="OS04G0250700 PROTEIN"/>
    <property type="match status" value="1"/>
</dbReference>
<organism evidence="2 3">
    <name type="scientific">Asparagus officinalis</name>
    <name type="common">Garden asparagus</name>
    <dbReference type="NCBI Taxonomy" id="4686"/>
    <lineage>
        <taxon>Eukaryota</taxon>
        <taxon>Viridiplantae</taxon>
        <taxon>Streptophyta</taxon>
        <taxon>Embryophyta</taxon>
        <taxon>Tracheophyta</taxon>
        <taxon>Spermatophyta</taxon>
        <taxon>Magnoliopsida</taxon>
        <taxon>Liliopsida</taxon>
        <taxon>Asparagales</taxon>
        <taxon>Asparagaceae</taxon>
        <taxon>Asparagoideae</taxon>
        <taxon>Asparagus</taxon>
    </lineage>
</organism>
<dbReference type="Pfam" id="PF04751">
    <property type="entry name" value="DarP"/>
    <property type="match status" value="1"/>
</dbReference>
<accession>A0A5P1F0Z2</accession>
<name>A0A5P1F0Z2_ASPOF</name>
<dbReference type="PANTHER" id="PTHR36898">
    <property type="entry name" value="OSJNBB0026I12.6 PROTEIN"/>
    <property type="match status" value="1"/>
</dbReference>
<dbReference type="Proteomes" id="UP000243459">
    <property type="component" value="Chromosome 4"/>
</dbReference>
<gene>
    <name evidence="2" type="ORF">A4U43_C04F8080</name>
</gene>
<evidence type="ECO:0000313" key="3">
    <source>
        <dbReference type="Proteomes" id="UP000243459"/>
    </source>
</evidence>
<evidence type="ECO:0000313" key="2">
    <source>
        <dbReference type="EMBL" id="ONK71393.1"/>
    </source>
</evidence>
<dbReference type="AlphaFoldDB" id="A0A5P1F0Z2"/>
<reference evidence="3" key="1">
    <citation type="journal article" date="2017" name="Nat. Commun.">
        <title>The asparagus genome sheds light on the origin and evolution of a young Y chromosome.</title>
        <authorList>
            <person name="Harkess A."/>
            <person name="Zhou J."/>
            <person name="Xu C."/>
            <person name="Bowers J.E."/>
            <person name="Van der Hulst R."/>
            <person name="Ayyampalayam S."/>
            <person name="Mercati F."/>
            <person name="Riccardi P."/>
            <person name="McKain M.R."/>
            <person name="Kakrana A."/>
            <person name="Tang H."/>
            <person name="Ray J."/>
            <person name="Groenendijk J."/>
            <person name="Arikit S."/>
            <person name="Mathioni S.M."/>
            <person name="Nakano M."/>
            <person name="Shan H."/>
            <person name="Telgmann-Rauber A."/>
            <person name="Kanno A."/>
            <person name="Yue Z."/>
            <person name="Chen H."/>
            <person name="Li W."/>
            <person name="Chen Y."/>
            <person name="Xu X."/>
            <person name="Zhang Y."/>
            <person name="Luo S."/>
            <person name="Chen H."/>
            <person name="Gao J."/>
            <person name="Mao Z."/>
            <person name="Pires J.C."/>
            <person name="Luo M."/>
            <person name="Kudrna D."/>
            <person name="Wing R.A."/>
            <person name="Meyers B.C."/>
            <person name="Yi K."/>
            <person name="Kong H."/>
            <person name="Lavrijsen P."/>
            <person name="Sunseri F."/>
            <person name="Falavigna A."/>
            <person name="Ye Y."/>
            <person name="Leebens-Mack J.H."/>
            <person name="Chen G."/>
        </authorList>
    </citation>
    <scope>NUCLEOTIDE SEQUENCE [LARGE SCALE GENOMIC DNA]</scope>
    <source>
        <strain evidence="3">cv. DH0086</strain>
    </source>
</reference>
<dbReference type="Gramene" id="ONK71393">
    <property type="protein sequence ID" value="ONK71393"/>
    <property type="gene ID" value="A4U43_C04F8080"/>
</dbReference>
<proteinExistence type="predicted"/>
<sequence length="392" mass="44271">MARASLGAMPLKFSSLFNRKPPQVLISLSPFSTSLHRNALRPPNIPLPKDEDPSYNNTHNDSSRSNPSRRSRNELKREARRSVKWGMELAKFNNSQIKRVLRVAGLDEDVFDALMLVKRLGPDVREGKRRQFNYIGRLLREAEPELMEALIQASRDGDNNRLQALTAGTSKFIEADEAEEDMTYEDEENIDDEGSGNHIEVAARWFDGLIYRDQSITKEVYSVHNIEYDRQELRKLVRQVQSIQEALLAEESDTKDDSKLTRAKKPLIRFLRKQHGCDSHHFQLYQHANELKFSNKIFAVVAKTFITRLYSSAITTSGVHKSGGSIVFVDEGYLHASNARRQKEGKNDPQAAGLPLINEAMVFQSGVEGGRSSSMGSVLLIVATTLVVSWRG</sequence>
<dbReference type="InterPro" id="IPR006839">
    <property type="entry name" value="DarP"/>
</dbReference>
<keyword evidence="3" id="KW-1185">Reference proteome</keyword>
<dbReference type="SUPFAM" id="SSF158710">
    <property type="entry name" value="PSPTO4464-like"/>
    <property type="match status" value="1"/>
</dbReference>
<dbReference type="Gene3D" id="1.10.60.30">
    <property type="entry name" value="PSPTO4464-like domains"/>
    <property type="match status" value="2"/>
</dbReference>
<evidence type="ECO:0000256" key="1">
    <source>
        <dbReference type="SAM" id="MobiDB-lite"/>
    </source>
</evidence>
<dbReference type="InterPro" id="IPR023153">
    <property type="entry name" value="DarP_sf"/>
</dbReference>
<protein>
    <submittedName>
        <fullName evidence="2">Uncharacterized protein</fullName>
    </submittedName>
</protein>